<dbReference type="EMBL" id="PVQB02000885">
    <property type="protein sequence ID" value="KAF4333227.1"/>
    <property type="molecule type" value="Genomic_DNA"/>
</dbReference>
<reference evidence="1" key="1">
    <citation type="journal article" date="2017" name="Mycologia">
        <title>Fusarium algeriense, sp. nov., a novel toxigenic crown rot pathogen of durum wheat from Algeria is nested in the Fusarium burgessii species complex.</title>
        <authorList>
            <person name="Laraba I."/>
            <person name="Keddad A."/>
            <person name="Boureghda H."/>
            <person name="Abdallah N."/>
            <person name="Vaughan M.M."/>
            <person name="Proctor R.H."/>
            <person name="Busman M."/>
            <person name="O'Donnell K."/>
        </authorList>
    </citation>
    <scope>NUCLEOTIDE SEQUENCE</scope>
    <source>
        <strain evidence="1">NRRL 25174</strain>
    </source>
</reference>
<dbReference type="Proteomes" id="UP000730481">
    <property type="component" value="Unassembled WGS sequence"/>
</dbReference>
<dbReference type="OrthoDB" id="5073930at2759"/>
<organism evidence="1 2">
    <name type="scientific">Fusarium beomiforme</name>
    <dbReference type="NCBI Taxonomy" id="44412"/>
    <lineage>
        <taxon>Eukaryota</taxon>
        <taxon>Fungi</taxon>
        <taxon>Dikarya</taxon>
        <taxon>Ascomycota</taxon>
        <taxon>Pezizomycotina</taxon>
        <taxon>Sordariomycetes</taxon>
        <taxon>Hypocreomycetidae</taxon>
        <taxon>Hypocreales</taxon>
        <taxon>Nectriaceae</taxon>
        <taxon>Fusarium</taxon>
        <taxon>Fusarium burgessii species complex</taxon>
    </lineage>
</organism>
<reference evidence="1" key="2">
    <citation type="submission" date="2020-02" db="EMBL/GenBank/DDBJ databases">
        <title>Identification and distribution of gene clusters putatively required for synthesis of sphingolipid metabolism inhibitors in phylogenetically diverse species of the filamentous fungus Fusarium.</title>
        <authorList>
            <person name="Kim H.-S."/>
            <person name="Busman M."/>
            <person name="Brown D.W."/>
            <person name="Divon H."/>
            <person name="Uhlig S."/>
            <person name="Proctor R.H."/>
        </authorList>
    </citation>
    <scope>NUCLEOTIDE SEQUENCE</scope>
    <source>
        <strain evidence="1">NRRL 25174</strain>
    </source>
</reference>
<evidence type="ECO:0000313" key="2">
    <source>
        <dbReference type="Proteomes" id="UP000730481"/>
    </source>
</evidence>
<comment type="caution">
    <text evidence="1">The sequence shown here is derived from an EMBL/GenBank/DDBJ whole genome shotgun (WGS) entry which is preliminary data.</text>
</comment>
<dbReference type="AlphaFoldDB" id="A0A9P5A6S2"/>
<keyword evidence="2" id="KW-1185">Reference proteome</keyword>
<evidence type="ECO:0000313" key="1">
    <source>
        <dbReference type="EMBL" id="KAF4333227.1"/>
    </source>
</evidence>
<name>A0A9P5A6S2_9HYPO</name>
<accession>A0A9P5A6S2</accession>
<gene>
    <name evidence="1" type="ORF">FBEOM_12962</name>
</gene>
<sequence length="163" mass="17627">MNEYGTGSGTKKLFTHSLATCVRVAIVGTYPAGRSGDDRFLAHIPDVKPRAALQGLINSVNAAKRNGMVIDKARVVVGDFHENSGHDSDDPVMKAKEEGQDGFCQIVGSSIMALVGDSTKVKRKTHAEKKPYHLEITGAKEIKFKLEGGNHWEDSDTESESEG</sequence>
<protein>
    <submittedName>
        <fullName evidence="1">Uncharacterized protein</fullName>
    </submittedName>
</protein>
<proteinExistence type="predicted"/>